<organism evidence="2 3">
    <name type="scientific">Ranitomeya imitator</name>
    <name type="common">mimic poison frog</name>
    <dbReference type="NCBI Taxonomy" id="111125"/>
    <lineage>
        <taxon>Eukaryota</taxon>
        <taxon>Metazoa</taxon>
        <taxon>Chordata</taxon>
        <taxon>Craniata</taxon>
        <taxon>Vertebrata</taxon>
        <taxon>Euteleostomi</taxon>
        <taxon>Amphibia</taxon>
        <taxon>Batrachia</taxon>
        <taxon>Anura</taxon>
        <taxon>Neobatrachia</taxon>
        <taxon>Hyloidea</taxon>
        <taxon>Dendrobatidae</taxon>
        <taxon>Dendrobatinae</taxon>
        <taxon>Ranitomeya</taxon>
    </lineage>
</organism>
<protein>
    <submittedName>
        <fullName evidence="2">Uncharacterized protein</fullName>
    </submittedName>
</protein>
<reference evidence="2" key="1">
    <citation type="submission" date="2023-07" db="EMBL/GenBank/DDBJ databases">
        <authorList>
            <person name="Stuckert A."/>
        </authorList>
    </citation>
    <scope>NUCLEOTIDE SEQUENCE</scope>
</reference>
<feature type="compositionally biased region" description="Acidic residues" evidence="1">
    <location>
        <begin position="29"/>
        <end position="40"/>
    </location>
</feature>
<dbReference type="Proteomes" id="UP001176940">
    <property type="component" value="Unassembled WGS sequence"/>
</dbReference>
<feature type="region of interest" description="Disordered" evidence="1">
    <location>
        <begin position="1"/>
        <end position="40"/>
    </location>
</feature>
<accession>A0ABN9M6M8</accession>
<keyword evidence="3" id="KW-1185">Reference proteome</keyword>
<name>A0ABN9M6M8_9NEOB</name>
<evidence type="ECO:0000313" key="3">
    <source>
        <dbReference type="Proteomes" id="UP001176940"/>
    </source>
</evidence>
<proteinExistence type="predicted"/>
<evidence type="ECO:0000313" key="2">
    <source>
        <dbReference type="EMBL" id="CAJ0957280.1"/>
    </source>
</evidence>
<comment type="caution">
    <text evidence="2">The sequence shown here is derived from an EMBL/GenBank/DDBJ whole genome shotgun (WGS) entry which is preliminary data.</text>
</comment>
<dbReference type="EMBL" id="CAUEEQ010043428">
    <property type="protein sequence ID" value="CAJ0957280.1"/>
    <property type="molecule type" value="Genomic_DNA"/>
</dbReference>
<feature type="compositionally biased region" description="Polar residues" evidence="1">
    <location>
        <begin position="12"/>
        <end position="27"/>
    </location>
</feature>
<sequence>MQPAGKERVNQPPENSAHMTQNQSRQIQLEEDSDKEDENEDVDVLTHIQNILRFLGKHRVTKRGPALSNPMFTLVTRGPRHRWSLESCLCDSSPATTLRLTNDHGQVVSLVVIVDCPSCYSLPHRLSSMLFSPSQTILHVILSHTDCPPCYSLPHTLSFMLFSPSHIVFHVILTLTDCPPCYSLPHRLSSILSPIVEVYL</sequence>
<gene>
    <name evidence="2" type="ORF">RIMI_LOCUS15869801</name>
</gene>
<evidence type="ECO:0000256" key="1">
    <source>
        <dbReference type="SAM" id="MobiDB-lite"/>
    </source>
</evidence>